<dbReference type="PROSITE" id="PS51257">
    <property type="entry name" value="PROKAR_LIPOPROTEIN"/>
    <property type="match status" value="1"/>
</dbReference>
<evidence type="ECO:0000313" key="3">
    <source>
        <dbReference type="EMBL" id="THH06407.1"/>
    </source>
</evidence>
<feature type="non-terminal residue" evidence="3">
    <location>
        <position position="202"/>
    </location>
</feature>
<accession>A0A4S4L576</accession>
<dbReference type="EMBL" id="SGPL01000883">
    <property type="protein sequence ID" value="THH06407.1"/>
    <property type="molecule type" value="Genomic_DNA"/>
</dbReference>
<feature type="chain" id="PRO_5020713002" evidence="2">
    <location>
        <begin position="20"/>
        <end position="202"/>
    </location>
</feature>
<protein>
    <submittedName>
        <fullName evidence="3">Uncharacterized protein</fullName>
    </submittedName>
</protein>
<sequence>MKLFAVLVFLTSLFAAACAQNITIGYPADGSSVSANSSLTVQVNRPNSLTGSQEIAIVISMAPCTAGGCPDPTERLGSILYYGPYNPQYPITRSPQDVPQQNFSVTVPAYLQQSLAQLTVTHFSLVGATQRREDNDSGRHAAAWREGDLKPHRTVLADAPACTAMPPEYHLARKQKTRMQLRSTKGPAANRATVFGKQSSTR</sequence>
<proteinExistence type="predicted"/>
<keyword evidence="4" id="KW-1185">Reference proteome</keyword>
<name>A0A4S4L576_9AGAM</name>
<evidence type="ECO:0000256" key="2">
    <source>
        <dbReference type="SAM" id="SignalP"/>
    </source>
</evidence>
<dbReference type="InterPro" id="IPR045469">
    <property type="entry name" value="Nis1"/>
</dbReference>
<dbReference type="Proteomes" id="UP000310158">
    <property type="component" value="Unassembled WGS sequence"/>
</dbReference>
<organism evidence="3 4">
    <name type="scientific">Bondarzewia mesenterica</name>
    <dbReference type="NCBI Taxonomy" id="1095465"/>
    <lineage>
        <taxon>Eukaryota</taxon>
        <taxon>Fungi</taxon>
        <taxon>Dikarya</taxon>
        <taxon>Basidiomycota</taxon>
        <taxon>Agaricomycotina</taxon>
        <taxon>Agaricomycetes</taxon>
        <taxon>Russulales</taxon>
        <taxon>Bondarzewiaceae</taxon>
        <taxon>Bondarzewia</taxon>
    </lineage>
</organism>
<dbReference type="Pfam" id="PF19271">
    <property type="entry name" value="Nis1"/>
    <property type="match status" value="1"/>
</dbReference>
<feature type="signal peptide" evidence="2">
    <location>
        <begin position="1"/>
        <end position="19"/>
    </location>
</feature>
<evidence type="ECO:0000256" key="1">
    <source>
        <dbReference type="SAM" id="MobiDB-lite"/>
    </source>
</evidence>
<reference evidence="3 4" key="1">
    <citation type="submission" date="2019-02" db="EMBL/GenBank/DDBJ databases">
        <title>Genome sequencing of the rare red list fungi Bondarzewia mesenterica.</title>
        <authorList>
            <person name="Buettner E."/>
            <person name="Kellner H."/>
        </authorList>
    </citation>
    <scope>NUCLEOTIDE SEQUENCE [LARGE SCALE GENOMIC DNA]</scope>
    <source>
        <strain evidence="3 4">DSM 108281</strain>
    </source>
</reference>
<comment type="caution">
    <text evidence="3">The sequence shown here is derived from an EMBL/GenBank/DDBJ whole genome shotgun (WGS) entry which is preliminary data.</text>
</comment>
<dbReference type="AlphaFoldDB" id="A0A4S4L576"/>
<gene>
    <name evidence="3" type="ORF">EW146_g9617</name>
</gene>
<feature type="region of interest" description="Disordered" evidence="1">
    <location>
        <begin position="180"/>
        <end position="202"/>
    </location>
</feature>
<evidence type="ECO:0000313" key="4">
    <source>
        <dbReference type="Proteomes" id="UP000310158"/>
    </source>
</evidence>
<dbReference type="OrthoDB" id="2841294at2759"/>
<keyword evidence="2" id="KW-0732">Signal</keyword>